<dbReference type="InterPro" id="IPR013249">
    <property type="entry name" value="RNA_pol_sigma70_r4_t2"/>
</dbReference>
<dbReference type="PANTHER" id="PTHR43133">
    <property type="entry name" value="RNA POLYMERASE ECF-TYPE SIGMA FACTO"/>
    <property type="match status" value="1"/>
</dbReference>
<evidence type="ECO:0000256" key="4">
    <source>
        <dbReference type="ARBA" id="ARBA00023125"/>
    </source>
</evidence>
<sequence length="219" mass="25010">MSLDQTDVPIKPMNLDDNSNSEPERGLKDEVLLASSRENPQLFGILVDRYQSAFLRAAMRVVHRREDAEDIVQEAFLRIYKNAHRFVKQENVEFKSWAYKVVLNTSFTHYQRLKKQSLRQESDGEAILAMGVADDSSMGEEIEIKILVERSLEVLPPDLARVLLKHYIEDKAYETIAAEENNTVAAIKMRLYRARKAMKKLLGRGSGSNKERAENGAVL</sequence>
<dbReference type="GO" id="GO:0003677">
    <property type="term" value="F:DNA binding"/>
    <property type="evidence" value="ECO:0007669"/>
    <property type="project" value="UniProtKB-KW"/>
</dbReference>
<dbReference type="InterPro" id="IPR036388">
    <property type="entry name" value="WH-like_DNA-bd_sf"/>
</dbReference>
<dbReference type="GO" id="GO:0006352">
    <property type="term" value="P:DNA-templated transcription initiation"/>
    <property type="evidence" value="ECO:0007669"/>
    <property type="project" value="InterPro"/>
</dbReference>
<evidence type="ECO:0000259" key="8">
    <source>
        <dbReference type="Pfam" id="PF08281"/>
    </source>
</evidence>
<gene>
    <name evidence="9" type="ORF">A3H71_00305</name>
</gene>
<feature type="region of interest" description="Disordered" evidence="6">
    <location>
        <begin position="1"/>
        <end position="26"/>
    </location>
</feature>
<organism evidence="9 10">
    <name type="scientific">Candidatus Sungbacteria bacterium RIFCSPLOWO2_02_FULL_48_13b</name>
    <dbReference type="NCBI Taxonomy" id="1802283"/>
    <lineage>
        <taxon>Bacteria</taxon>
        <taxon>Candidatus Sungiibacteriota</taxon>
    </lineage>
</organism>
<dbReference type="Proteomes" id="UP000179052">
    <property type="component" value="Unassembled WGS sequence"/>
</dbReference>
<evidence type="ECO:0000256" key="2">
    <source>
        <dbReference type="ARBA" id="ARBA00023015"/>
    </source>
</evidence>
<accession>A0A1G2LII1</accession>
<evidence type="ECO:0000313" key="9">
    <source>
        <dbReference type="EMBL" id="OHA11447.1"/>
    </source>
</evidence>
<name>A0A1G2LII1_9BACT</name>
<dbReference type="InterPro" id="IPR013325">
    <property type="entry name" value="RNA_pol_sigma_r2"/>
</dbReference>
<proteinExistence type="inferred from homology"/>
<evidence type="ECO:0000256" key="5">
    <source>
        <dbReference type="ARBA" id="ARBA00023163"/>
    </source>
</evidence>
<evidence type="ECO:0000259" key="7">
    <source>
        <dbReference type="Pfam" id="PF04542"/>
    </source>
</evidence>
<dbReference type="STRING" id="1802283.A3H71_00305"/>
<dbReference type="SUPFAM" id="SSF88946">
    <property type="entry name" value="Sigma2 domain of RNA polymerase sigma factors"/>
    <property type="match status" value="1"/>
</dbReference>
<comment type="similarity">
    <text evidence="1">Belongs to the sigma-70 factor family. ECF subfamily.</text>
</comment>
<keyword evidence="4" id="KW-0238">DNA-binding</keyword>
<keyword evidence="5" id="KW-0804">Transcription</keyword>
<dbReference type="PANTHER" id="PTHR43133:SF8">
    <property type="entry name" value="RNA POLYMERASE SIGMA FACTOR HI_1459-RELATED"/>
    <property type="match status" value="1"/>
</dbReference>
<reference evidence="9 10" key="1">
    <citation type="journal article" date="2016" name="Nat. Commun.">
        <title>Thousands of microbial genomes shed light on interconnected biogeochemical processes in an aquifer system.</title>
        <authorList>
            <person name="Anantharaman K."/>
            <person name="Brown C.T."/>
            <person name="Hug L.A."/>
            <person name="Sharon I."/>
            <person name="Castelle C.J."/>
            <person name="Probst A.J."/>
            <person name="Thomas B.C."/>
            <person name="Singh A."/>
            <person name="Wilkins M.J."/>
            <person name="Karaoz U."/>
            <person name="Brodie E.L."/>
            <person name="Williams K.H."/>
            <person name="Hubbard S.S."/>
            <person name="Banfield J.F."/>
        </authorList>
    </citation>
    <scope>NUCLEOTIDE SEQUENCE [LARGE SCALE GENOMIC DNA]</scope>
</reference>
<dbReference type="NCBIfam" id="TIGR02937">
    <property type="entry name" value="sigma70-ECF"/>
    <property type="match status" value="1"/>
</dbReference>
<dbReference type="InterPro" id="IPR007627">
    <property type="entry name" value="RNA_pol_sigma70_r2"/>
</dbReference>
<dbReference type="Pfam" id="PF04542">
    <property type="entry name" value="Sigma70_r2"/>
    <property type="match status" value="1"/>
</dbReference>
<keyword evidence="3" id="KW-0731">Sigma factor</keyword>
<protein>
    <recommendedName>
        <fullName evidence="11">RNA polymerase sigma factor</fullName>
    </recommendedName>
</protein>
<dbReference type="EMBL" id="MHQV01000009">
    <property type="protein sequence ID" value="OHA11447.1"/>
    <property type="molecule type" value="Genomic_DNA"/>
</dbReference>
<dbReference type="CDD" id="cd06171">
    <property type="entry name" value="Sigma70_r4"/>
    <property type="match status" value="1"/>
</dbReference>
<dbReference type="GO" id="GO:0016987">
    <property type="term" value="F:sigma factor activity"/>
    <property type="evidence" value="ECO:0007669"/>
    <property type="project" value="UniProtKB-KW"/>
</dbReference>
<feature type="domain" description="RNA polymerase sigma factor 70 region 4 type 2" evidence="8">
    <location>
        <begin position="148"/>
        <end position="198"/>
    </location>
</feature>
<comment type="caution">
    <text evidence="9">The sequence shown here is derived from an EMBL/GenBank/DDBJ whole genome shotgun (WGS) entry which is preliminary data.</text>
</comment>
<dbReference type="Pfam" id="PF08281">
    <property type="entry name" value="Sigma70_r4_2"/>
    <property type="match status" value="1"/>
</dbReference>
<dbReference type="InterPro" id="IPR013324">
    <property type="entry name" value="RNA_pol_sigma_r3/r4-like"/>
</dbReference>
<feature type="domain" description="RNA polymerase sigma-70 region 2" evidence="7">
    <location>
        <begin position="46"/>
        <end position="114"/>
    </location>
</feature>
<dbReference type="Gene3D" id="1.10.10.10">
    <property type="entry name" value="Winged helix-like DNA-binding domain superfamily/Winged helix DNA-binding domain"/>
    <property type="match status" value="1"/>
</dbReference>
<evidence type="ECO:0000256" key="3">
    <source>
        <dbReference type="ARBA" id="ARBA00023082"/>
    </source>
</evidence>
<evidence type="ECO:0000313" key="10">
    <source>
        <dbReference type="Proteomes" id="UP000179052"/>
    </source>
</evidence>
<evidence type="ECO:0000256" key="6">
    <source>
        <dbReference type="SAM" id="MobiDB-lite"/>
    </source>
</evidence>
<dbReference type="Gene3D" id="1.10.1740.10">
    <property type="match status" value="1"/>
</dbReference>
<evidence type="ECO:0000256" key="1">
    <source>
        <dbReference type="ARBA" id="ARBA00010641"/>
    </source>
</evidence>
<dbReference type="InterPro" id="IPR039425">
    <property type="entry name" value="RNA_pol_sigma-70-like"/>
</dbReference>
<dbReference type="InterPro" id="IPR014284">
    <property type="entry name" value="RNA_pol_sigma-70_dom"/>
</dbReference>
<evidence type="ECO:0008006" key="11">
    <source>
        <dbReference type="Google" id="ProtNLM"/>
    </source>
</evidence>
<dbReference type="AlphaFoldDB" id="A0A1G2LII1"/>
<dbReference type="SUPFAM" id="SSF88659">
    <property type="entry name" value="Sigma3 and sigma4 domains of RNA polymerase sigma factors"/>
    <property type="match status" value="1"/>
</dbReference>
<keyword evidence="2" id="KW-0805">Transcription regulation</keyword>